<gene>
    <name evidence="2" type="primary">AlNc14C166G7875</name>
    <name evidence="2" type="ORF">ALNC14_088740</name>
</gene>
<evidence type="ECO:0000313" key="2">
    <source>
        <dbReference type="EMBL" id="CCA22731.1"/>
    </source>
</evidence>
<feature type="region of interest" description="Disordered" evidence="1">
    <location>
        <begin position="82"/>
        <end position="119"/>
    </location>
</feature>
<evidence type="ECO:0000256" key="1">
    <source>
        <dbReference type="SAM" id="MobiDB-lite"/>
    </source>
</evidence>
<reference evidence="2" key="1">
    <citation type="journal article" date="2011" name="PLoS Biol.">
        <title>Gene gain and loss during evolution of obligate parasitism in the white rust pathogen of Arabidopsis thaliana.</title>
        <authorList>
            <person name="Kemen E."/>
            <person name="Gardiner A."/>
            <person name="Schultz-Larsen T."/>
            <person name="Kemen A.C."/>
            <person name="Balmuth A.L."/>
            <person name="Robert-Seilaniantz A."/>
            <person name="Bailey K."/>
            <person name="Holub E."/>
            <person name="Studholme D.J."/>
            <person name="Maclean D."/>
            <person name="Jones J.D."/>
        </authorList>
    </citation>
    <scope>NUCLEOTIDE SEQUENCE</scope>
</reference>
<sequence length="218" mass="24507">MFVYVRYGFGYIDTIPARKYNTNVPCPILLSFIKAAYVRDVEEYCRHRIVQLSIDLDSSLKVLQTRGLAIIQSVKEDTLEKSRNERVKSKLKMKPGTLNKAQDSPEVPPNQSETSALESAEDEFELASARARKEEIEGQLAVINTANKYVKDLIAGNAEIDLIDQNGECLNLSLAHEERADSFLTARQSYNVAGICRYRNGQSQVTPLLYTLTKQLAT</sequence>
<proteinExistence type="predicted"/>
<dbReference type="HOGENOM" id="CLU_1269840_0_0_1"/>
<organism evidence="2">
    <name type="scientific">Albugo laibachii Nc14</name>
    <dbReference type="NCBI Taxonomy" id="890382"/>
    <lineage>
        <taxon>Eukaryota</taxon>
        <taxon>Sar</taxon>
        <taxon>Stramenopiles</taxon>
        <taxon>Oomycota</taxon>
        <taxon>Peronosporomycetes</taxon>
        <taxon>Albuginales</taxon>
        <taxon>Albuginaceae</taxon>
        <taxon>Albugo</taxon>
    </lineage>
</organism>
<protein>
    <submittedName>
        <fullName evidence="2">Uncharacterized protein AlNc14C166G7875</fullName>
    </submittedName>
</protein>
<dbReference type="AlphaFoldDB" id="F0WN43"/>
<name>F0WN43_9STRA</name>
<dbReference type="EMBL" id="FR824211">
    <property type="protein sequence ID" value="CCA22731.1"/>
    <property type="molecule type" value="Genomic_DNA"/>
</dbReference>
<reference evidence="2" key="2">
    <citation type="submission" date="2011-02" db="EMBL/GenBank/DDBJ databases">
        <authorList>
            <person name="MacLean D."/>
        </authorList>
    </citation>
    <scope>NUCLEOTIDE SEQUENCE</scope>
</reference>
<accession>F0WN43</accession>